<dbReference type="InterPro" id="IPR050147">
    <property type="entry name" value="Ser/Thr_Dehydratase"/>
</dbReference>
<dbReference type="Proteomes" id="UP001500683">
    <property type="component" value="Unassembled WGS sequence"/>
</dbReference>
<protein>
    <submittedName>
        <fullName evidence="5">Pyridoxal-phosphate dependent enzyme</fullName>
    </submittedName>
</protein>
<comment type="cofactor">
    <cofactor evidence="1">
        <name>pyridoxal 5'-phosphate</name>
        <dbReference type="ChEBI" id="CHEBI:597326"/>
    </cofactor>
</comment>
<evidence type="ECO:0000259" key="4">
    <source>
        <dbReference type="Pfam" id="PF00291"/>
    </source>
</evidence>
<comment type="caution">
    <text evidence="5">The sequence shown here is derived from an EMBL/GenBank/DDBJ whole genome shotgun (WGS) entry which is preliminary data.</text>
</comment>
<dbReference type="PANTHER" id="PTHR48078:SF17">
    <property type="entry name" value="THREONINE DEHYDRATASE"/>
    <property type="match status" value="1"/>
</dbReference>
<gene>
    <name evidence="5" type="ORF">GCM10022214_44430</name>
</gene>
<evidence type="ECO:0000256" key="1">
    <source>
        <dbReference type="ARBA" id="ARBA00001933"/>
    </source>
</evidence>
<evidence type="ECO:0000256" key="2">
    <source>
        <dbReference type="ARBA" id="ARBA00022898"/>
    </source>
</evidence>
<proteinExistence type="predicted"/>
<dbReference type="Pfam" id="PF00291">
    <property type="entry name" value="PALP"/>
    <property type="match status" value="1"/>
</dbReference>
<accession>A0ABP7W4F5</accession>
<feature type="domain" description="Tryptophan synthase beta chain-like PALP" evidence="4">
    <location>
        <begin position="21"/>
        <end position="299"/>
    </location>
</feature>
<dbReference type="InterPro" id="IPR036052">
    <property type="entry name" value="TrpB-like_PALP_sf"/>
</dbReference>
<dbReference type="EMBL" id="BAAAZG010000029">
    <property type="protein sequence ID" value="GAA4080878.1"/>
    <property type="molecule type" value="Genomic_DNA"/>
</dbReference>
<keyword evidence="2" id="KW-0663">Pyridoxal phosphate</keyword>
<reference evidence="6" key="1">
    <citation type="journal article" date="2019" name="Int. J. Syst. Evol. Microbiol.">
        <title>The Global Catalogue of Microorganisms (GCM) 10K type strain sequencing project: providing services to taxonomists for standard genome sequencing and annotation.</title>
        <authorList>
            <consortium name="The Broad Institute Genomics Platform"/>
            <consortium name="The Broad Institute Genome Sequencing Center for Infectious Disease"/>
            <person name="Wu L."/>
            <person name="Ma J."/>
        </authorList>
    </citation>
    <scope>NUCLEOTIDE SEQUENCE [LARGE SCALE GENOMIC DNA]</scope>
    <source>
        <strain evidence="6">JCM 16702</strain>
    </source>
</reference>
<dbReference type="InterPro" id="IPR001926">
    <property type="entry name" value="TrpB-like_PALP"/>
</dbReference>
<dbReference type="Gene3D" id="3.40.50.1100">
    <property type="match status" value="2"/>
</dbReference>
<dbReference type="SUPFAM" id="SSF53686">
    <property type="entry name" value="Tryptophan synthase beta subunit-like PLP-dependent enzymes"/>
    <property type="match status" value="1"/>
</dbReference>
<organism evidence="5 6">
    <name type="scientific">Actinomadura miaoliensis</name>
    <dbReference type="NCBI Taxonomy" id="430685"/>
    <lineage>
        <taxon>Bacteria</taxon>
        <taxon>Bacillati</taxon>
        <taxon>Actinomycetota</taxon>
        <taxon>Actinomycetes</taxon>
        <taxon>Streptosporangiales</taxon>
        <taxon>Thermomonosporaceae</taxon>
        <taxon>Actinomadura</taxon>
    </lineage>
</organism>
<evidence type="ECO:0000256" key="3">
    <source>
        <dbReference type="ARBA" id="ARBA00023239"/>
    </source>
</evidence>
<name>A0ABP7W4F5_9ACTN</name>
<sequence>MTDLSLGNIEEAARLIDPTFLNTPQFVDAALSRRLGADTLVKLETLNPIRSFKGRGADYYLRRVPGGRTVVCASAGNFGQAVAYAGGARGVEVVVFAATSANPAKVARMRELGAEVILTGDDFDAAKVAARAYAAEDPARLFVEDGDEASIAEGAGTIGVELAPLGVGTLLVPVGNGALIAGVGRWLKEVSPGTKIIGVCAAGAPAMADSWRQGRPVASSSPRTAADGIAVREPVPAAVDRMLNCVDDVVLVDEEHIRRAVRVVRDTLGLLVEPAGAAGIAAALQHGISGDGLATIITGANLAPDLRAELTGTGGRAD</sequence>
<dbReference type="RefSeq" id="WP_344950610.1">
    <property type="nucleotide sequence ID" value="NZ_BAAAZG010000029.1"/>
</dbReference>
<dbReference type="PANTHER" id="PTHR48078">
    <property type="entry name" value="THREONINE DEHYDRATASE, MITOCHONDRIAL-RELATED"/>
    <property type="match status" value="1"/>
</dbReference>
<evidence type="ECO:0000313" key="6">
    <source>
        <dbReference type="Proteomes" id="UP001500683"/>
    </source>
</evidence>
<evidence type="ECO:0000313" key="5">
    <source>
        <dbReference type="EMBL" id="GAA4080878.1"/>
    </source>
</evidence>
<keyword evidence="3" id="KW-0456">Lyase</keyword>
<keyword evidence="6" id="KW-1185">Reference proteome</keyword>